<name>A0A2M7V4U2_9BACT</name>
<feature type="non-terminal residue" evidence="2">
    <location>
        <position position="1"/>
    </location>
</feature>
<dbReference type="EMBL" id="PFPI01000021">
    <property type="protein sequence ID" value="PIZ93575.1"/>
    <property type="molecule type" value="Genomic_DNA"/>
</dbReference>
<proteinExistence type="predicted"/>
<feature type="region of interest" description="Disordered" evidence="1">
    <location>
        <begin position="135"/>
        <end position="208"/>
    </location>
</feature>
<feature type="compositionally biased region" description="Basic and acidic residues" evidence="1">
    <location>
        <begin position="187"/>
        <end position="198"/>
    </location>
</feature>
<evidence type="ECO:0000256" key="1">
    <source>
        <dbReference type="SAM" id="MobiDB-lite"/>
    </source>
</evidence>
<protein>
    <submittedName>
        <fullName evidence="2">Uncharacterized protein</fullName>
    </submittedName>
</protein>
<reference evidence="3" key="1">
    <citation type="submission" date="2017-09" db="EMBL/GenBank/DDBJ databases">
        <title>Depth-based differentiation of microbial function through sediment-hosted aquifers and enrichment of novel symbionts in the deep terrestrial subsurface.</title>
        <authorList>
            <person name="Probst A.J."/>
            <person name="Ladd B."/>
            <person name="Jarett J.K."/>
            <person name="Geller-Mcgrath D.E."/>
            <person name="Sieber C.M.K."/>
            <person name="Emerson J.B."/>
            <person name="Anantharaman K."/>
            <person name="Thomas B.C."/>
            <person name="Malmstrom R."/>
            <person name="Stieglmeier M."/>
            <person name="Klingl A."/>
            <person name="Woyke T."/>
            <person name="Ryan C.M."/>
            <person name="Banfield J.F."/>
        </authorList>
    </citation>
    <scope>NUCLEOTIDE SEQUENCE [LARGE SCALE GENOMIC DNA]</scope>
</reference>
<sequence>KSAKTHQFRYHRKNTRDPATRYRSIVAESLQENMREALVEVAYHLERLDYAWLWRNRDELRRVNASAQPIELEDVVFRVHGEEGPTVDATVSGHAENLDLEDQSGVDLHGDLAGKLVLEERDVRVDGIPDLLGEAGLVDHGQPTSRDTLDPRQGRGGGLDGRHRLVDLRGAGGDGVGVVDAGDEGEGEGKGGGEDRTHRFSPSDADERSAWTYSKHNVFTAPHTCSLAL</sequence>
<dbReference type="Proteomes" id="UP000230078">
    <property type="component" value="Unassembled WGS sequence"/>
</dbReference>
<evidence type="ECO:0000313" key="2">
    <source>
        <dbReference type="EMBL" id="PIZ93575.1"/>
    </source>
</evidence>
<gene>
    <name evidence="2" type="ORF">COX83_01500</name>
</gene>
<dbReference type="AlphaFoldDB" id="A0A2M7V4U2"/>
<organism evidence="2 3">
    <name type="scientific">Candidatus Magasanikbacteria bacterium CG_4_10_14_0_2_um_filter_41_31</name>
    <dbReference type="NCBI Taxonomy" id="1974639"/>
    <lineage>
        <taxon>Bacteria</taxon>
        <taxon>Candidatus Magasanikiibacteriota</taxon>
    </lineage>
</organism>
<accession>A0A2M7V4U2</accession>
<comment type="caution">
    <text evidence="2">The sequence shown here is derived from an EMBL/GenBank/DDBJ whole genome shotgun (WGS) entry which is preliminary data.</text>
</comment>
<evidence type="ECO:0000313" key="3">
    <source>
        <dbReference type="Proteomes" id="UP000230078"/>
    </source>
</evidence>